<sequence length="394" mass="43851">MLRQYGLRILAQGRRHRMKLAYFLKDATASGGMERVLSNKCAWWCAQGHEVHVVSLVDPQGREPFFPFPAQVRHHNLGLQRIYRKGLANKLRKGRNVEAFVAAADRWLTQFQPDIAISMFDEYSRHLPRTRHACCKVGELHFAKHKSAQHMYRLERTAAGRALCRLYKHADYRLIGGYDAFVTLTAQDAEAWGRLPNITSIPNAASFVCPTRAPLDSKQVIALGRNTRQKRFDRLLKAWSRVAPRHPDATLRIVGPGGKDDLRRLAHRLGIESQVTLDDAVRDVPGALMQASVLALSSQYEGFAMVLLEAMSCGLPVVASDCRSGPAEIVTHGEDGFLVAPGDIEGMAAALDRLLSDPSLRDAMGAAAHRNVARFSEQAVMARWQALFEGLLRA</sequence>
<evidence type="ECO:0000313" key="4">
    <source>
        <dbReference type="Proteomes" id="UP000717981"/>
    </source>
</evidence>
<evidence type="ECO:0000259" key="1">
    <source>
        <dbReference type="Pfam" id="PF00534"/>
    </source>
</evidence>
<organism evidence="3 4">
    <name type="scientific">Pseudoxanthomonas taiwanensis</name>
    <dbReference type="NCBI Taxonomy" id="176598"/>
    <lineage>
        <taxon>Bacteria</taxon>
        <taxon>Pseudomonadati</taxon>
        <taxon>Pseudomonadota</taxon>
        <taxon>Gammaproteobacteria</taxon>
        <taxon>Lysobacterales</taxon>
        <taxon>Lysobacteraceae</taxon>
        <taxon>Pseudoxanthomonas</taxon>
    </lineage>
</organism>
<dbReference type="InterPro" id="IPR028098">
    <property type="entry name" value="Glyco_trans_4-like_N"/>
</dbReference>
<dbReference type="Gene3D" id="3.40.50.2000">
    <property type="entry name" value="Glycogen Phosphorylase B"/>
    <property type="match status" value="2"/>
</dbReference>
<protein>
    <submittedName>
        <fullName evidence="3">Uncharacterized protein</fullName>
    </submittedName>
</protein>
<evidence type="ECO:0000313" key="3">
    <source>
        <dbReference type="EMBL" id="KAF1690258.1"/>
    </source>
</evidence>
<dbReference type="Proteomes" id="UP000717981">
    <property type="component" value="Unassembled WGS sequence"/>
</dbReference>
<gene>
    <name evidence="3" type="ORF">CR938_02860</name>
</gene>
<evidence type="ECO:0000259" key="2">
    <source>
        <dbReference type="Pfam" id="PF13579"/>
    </source>
</evidence>
<feature type="domain" description="Glycosyl transferase family 1" evidence="1">
    <location>
        <begin position="213"/>
        <end position="369"/>
    </location>
</feature>
<keyword evidence="4" id="KW-1185">Reference proteome</keyword>
<dbReference type="GO" id="GO:1901135">
    <property type="term" value="P:carbohydrate derivative metabolic process"/>
    <property type="evidence" value="ECO:0007669"/>
    <property type="project" value="UniProtKB-ARBA"/>
</dbReference>
<dbReference type="EMBL" id="PDWK01000008">
    <property type="protein sequence ID" value="KAF1690258.1"/>
    <property type="molecule type" value="Genomic_DNA"/>
</dbReference>
<reference evidence="3" key="1">
    <citation type="submission" date="2017-10" db="EMBL/GenBank/DDBJ databases">
        <title>Whole genome sequencing of members of genus Pseudoxanthomonas.</title>
        <authorList>
            <person name="Kumar S."/>
            <person name="Bansal K."/>
            <person name="Kaur A."/>
            <person name="Patil P."/>
            <person name="Sharma S."/>
            <person name="Patil P.B."/>
        </authorList>
    </citation>
    <scope>NUCLEOTIDE SEQUENCE</scope>
    <source>
        <strain evidence="3">DSM 22914</strain>
    </source>
</reference>
<proteinExistence type="predicted"/>
<dbReference type="AlphaFoldDB" id="A0A921NUJ4"/>
<accession>A0A921NUJ4</accession>
<dbReference type="Pfam" id="PF00534">
    <property type="entry name" value="Glycos_transf_1"/>
    <property type="match status" value="1"/>
</dbReference>
<dbReference type="CDD" id="cd03820">
    <property type="entry name" value="GT4_AmsD-like"/>
    <property type="match status" value="1"/>
</dbReference>
<comment type="caution">
    <text evidence="3">The sequence shown here is derived from an EMBL/GenBank/DDBJ whole genome shotgun (WGS) entry which is preliminary data.</text>
</comment>
<dbReference type="Pfam" id="PF13579">
    <property type="entry name" value="Glyco_trans_4_4"/>
    <property type="match status" value="1"/>
</dbReference>
<dbReference type="PANTHER" id="PTHR12526">
    <property type="entry name" value="GLYCOSYLTRANSFERASE"/>
    <property type="match status" value="1"/>
</dbReference>
<dbReference type="GO" id="GO:0016757">
    <property type="term" value="F:glycosyltransferase activity"/>
    <property type="evidence" value="ECO:0007669"/>
    <property type="project" value="InterPro"/>
</dbReference>
<dbReference type="InterPro" id="IPR001296">
    <property type="entry name" value="Glyco_trans_1"/>
</dbReference>
<name>A0A921NUJ4_9GAMM</name>
<dbReference type="SUPFAM" id="SSF53756">
    <property type="entry name" value="UDP-Glycosyltransferase/glycogen phosphorylase"/>
    <property type="match status" value="1"/>
</dbReference>
<dbReference type="PANTHER" id="PTHR12526:SF630">
    <property type="entry name" value="GLYCOSYLTRANSFERASE"/>
    <property type="match status" value="1"/>
</dbReference>
<feature type="domain" description="Glycosyltransferase subfamily 4-like N-terminal" evidence="2">
    <location>
        <begin position="31"/>
        <end position="192"/>
    </location>
</feature>